<gene>
    <name evidence="1" type="ordered locus">PB2503_09329</name>
</gene>
<dbReference type="Proteomes" id="UP000001302">
    <property type="component" value="Chromosome"/>
</dbReference>
<dbReference type="EMBL" id="CP002156">
    <property type="protein sequence ID" value="ADM09919.1"/>
    <property type="molecule type" value="Genomic_DNA"/>
</dbReference>
<dbReference type="OrthoDB" id="8481901at2"/>
<organism evidence="1 2">
    <name type="scientific">Parvularcula bermudensis (strain ATCC BAA-594 / HTCC2503 / KCTC 12087)</name>
    <dbReference type="NCBI Taxonomy" id="314260"/>
    <lineage>
        <taxon>Bacteria</taxon>
        <taxon>Pseudomonadati</taxon>
        <taxon>Pseudomonadota</taxon>
        <taxon>Alphaproteobacteria</taxon>
        <taxon>Parvularculales</taxon>
        <taxon>Parvularculaceae</taxon>
        <taxon>Parvularcula</taxon>
    </lineage>
</organism>
<proteinExistence type="predicted"/>
<keyword evidence="2" id="KW-1185">Reference proteome</keyword>
<dbReference type="KEGG" id="pbr:PB2503_09329"/>
<dbReference type="HOGENOM" id="CLU_2863739_0_0_5"/>
<reference evidence="1 2" key="2">
    <citation type="journal article" date="2011" name="J. Bacteriol.">
        <title>Complete genome sequence of strain HTCC2503T of Parvularcula bermudensis, the type species of the order "Parvularculales" in the class Alphaproteobacteria.</title>
        <authorList>
            <person name="Oh H.M."/>
            <person name="Kang I."/>
            <person name="Vergin K.L."/>
            <person name="Kang D."/>
            <person name="Rhee K.H."/>
            <person name="Giovannoni S.J."/>
            <person name="Cho J.C."/>
        </authorList>
    </citation>
    <scope>NUCLEOTIDE SEQUENCE [LARGE SCALE GENOMIC DNA]</scope>
    <source>
        <strain evidence="2">ATCC BAA-594 / HTCC2503 / KCTC 12087</strain>
    </source>
</reference>
<evidence type="ECO:0000313" key="1">
    <source>
        <dbReference type="EMBL" id="ADM09919.1"/>
    </source>
</evidence>
<protein>
    <submittedName>
        <fullName evidence="1">Uncharacterized protein</fullName>
    </submittedName>
</protein>
<reference evidence="2" key="1">
    <citation type="submission" date="2010-08" db="EMBL/GenBank/DDBJ databases">
        <title>Genome sequence of Parvularcula bermudensis HTCC2503.</title>
        <authorList>
            <person name="Kang D.-M."/>
            <person name="Oh H.-M."/>
            <person name="Cho J.-C."/>
        </authorList>
    </citation>
    <scope>NUCLEOTIDE SEQUENCE [LARGE SCALE GENOMIC DNA]</scope>
    <source>
        <strain evidence="2">ATCC BAA-594 / HTCC2503 / KCTC 12087</strain>
    </source>
</reference>
<name>E0TD96_PARBH</name>
<evidence type="ECO:0000313" key="2">
    <source>
        <dbReference type="Proteomes" id="UP000001302"/>
    </source>
</evidence>
<dbReference type="RefSeq" id="WP_013300893.1">
    <property type="nucleotide sequence ID" value="NC_014414.1"/>
</dbReference>
<dbReference type="AlphaFoldDB" id="E0TD96"/>
<accession>E0TD96</accession>
<sequence>MADDKDAAYEIDEDTLRALIRDTVGGLGEVAPDTLPHRVRERLKGQLAAHPDIDRILRDILKET</sequence>